<dbReference type="Proteomes" id="UP001595937">
    <property type="component" value="Unassembled WGS sequence"/>
</dbReference>
<dbReference type="EMBL" id="JBHSLN010000023">
    <property type="protein sequence ID" value="MFC5297942.1"/>
    <property type="molecule type" value="Genomic_DNA"/>
</dbReference>
<dbReference type="InterPro" id="IPR010994">
    <property type="entry name" value="RuvA_2-like"/>
</dbReference>
<evidence type="ECO:0000256" key="1">
    <source>
        <dbReference type="SAM" id="MobiDB-lite"/>
    </source>
</evidence>
<feature type="domain" description="YdhG-like" evidence="2">
    <location>
        <begin position="114"/>
        <end position="215"/>
    </location>
</feature>
<dbReference type="Pfam" id="PF14520">
    <property type="entry name" value="HHH_5"/>
    <property type="match status" value="1"/>
</dbReference>
<feature type="compositionally biased region" description="Low complexity" evidence="1">
    <location>
        <begin position="73"/>
        <end position="86"/>
    </location>
</feature>
<keyword evidence="4" id="KW-1185">Reference proteome</keyword>
<evidence type="ECO:0000313" key="3">
    <source>
        <dbReference type="EMBL" id="MFC5297942.1"/>
    </source>
</evidence>
<dbReference type="InterPro" id="IPR014922">
    <property type="entry name" value="YdhG-like"/>
</dbReference>
<dbReference type="RefSeq" id="WP_193118063.1">
    <property type="nucleotide sequence ID" value="NZ_BAAAIR010000034.1"/>
</dbReference>
<evidence type="ECO:0000313" key="4">
    <source>
        <dbReference type="Proteomes" id="UP001595937"/>
    </source>
</evidence>
<feature type="region of interest" description="Disordered" evidence="1">
    <location>
        <begin position="63"/>
        <end position="95"/>
    </location>
</feature>
<dbReference type="SUPFAM" id="SSF47781">
    <property type="entry name" value="RuvA domain 2-like"/>
    <property type="match status" value="1"/>
</dbReference>
<accession>A0ABW0FEX0</accession>
<dbReference type="Pfam" id="PF08818">
    <property type="entry name" value="DUF1801"/>
    <property type="match status" value="1"/>
</dbReference>
<evidence type="ECO:0000259" key="2">
    <source>
        <dbReference type="Pfam" id="PF08818"/>
    </source>
</evidence>
<name>A0ABW0FEX0_9MICO</name>
<gene>
    <name evidence="3" type="ORF">ACFPK8_10505</name>
</gene>
<sequence length="223" mass="23669">MSDLSTSIDAVPGVGGPAARALAEQGLATVGDLVGADWTQLAQLHGVGPAAGRRLQQILEEHGESLTDPPAPRSGGTTVTRGSTGRSAKDITTHATTVDPAEYVAGLSARRSHEGQQLLELFGEATGERAVMWGPSMIGYGESHYVYASGREGDTFHLGFSPRTADIALYGLSSAPRSEELLDRLGKHRRGAACVWIRKLEDVDRDVLRELVEHAWASDPTAC</sequence>
<reference evidence="4" key="1">
    <citation type="journal article" date="2019" name="Int. J. Syst. Evol. Microbiol.">
        <title>The Global Catalogue of Microorganisms (GCM) 10K type strain sequencing project: providing services to taxonomists for standard genome sequencing and annotation.</title>
        <authorList>
            <consortium name="The Broad Institute Genomics Platform"/>
            <consortium name="The Broad Institute Genome Sequencing Center for Infectious Disease"/>
            <person name="Wu L."/>
            <person name="Ma J."/>
        </authorList>
    </citation>
    <scope>NUCLEOTIDE SEQUENCE [LARGE SCALE GENOMIC DNA]</scope>
    <source>
        <strain evidence="4">CGMCC 1.16455</strain>
    </source>
</reference>
<dbReference type="SUPFAM" id="SSF159888">
    <property type="entry name" value="YdhG-like"/>
    <property type="match status" value="1"/>
</dbReference>
<comment type="caution">
    <text evidence="3">The sequence shown here is derived from an EMBL/GenBank/DDBJ whole genome shotgun (WGS) entry which is preliminary data.</text>
</comment>
<dbReference type="GeneID" id="303297075"/>
<protein>
    <submittedName>
        <fullName evidence="3">DUF1801 domain-containing protein</fullName>
    </submittedName>
</protein>
<organism evidence="3 4">
    <name type="scientific">Brachybacterium tyrofermentans</name>
    <dbReference type="NCBI Taxonomy" id="47848"/>
    <lineage>
        <taxon>Bacteria</taxon>
        <taxon>Bacillati</taxon>
        <taxon>Actinomycetota</taxon>
        <taxon>Actinomycetes</taxon>
        <taxon>Micrococcales</taxon>
        <taxon>Dermabacteraceae</taxon>
        <taxon>Brachybacterium</taxon>
    </lineage>
</organism>
<proteinExistence type="predicted"/>
<dbReference type="Gene3D" id="1.10.150.20">
    <property type="entry name" value="5' to 3' exonuclease, C-terminal subdomain"/>
    <property type="match status" value="1"/>
</dbReference>